<dbReference type="EMBL" id="MU864376">
    <property type="protein sequence ID" value="KAK4189394.1"/>
    <property type="molecule type" value="Genomic_DNA"/>
</dbReference>
<accession>A0AAN6WW90</accession>
<keyword evidence="3" id="KW-1185">Reference proteome</keyword>
<dbReference type="InterPro" id="IPR036322">
    <property type="entry name" value="WD40_repeat_dom_sf"/>
</dbReference>
<feature type="domain" description="F-box" evidence="1">
    <location>
        <begin position="13"/>
        <end position="54"/>
    </location>
</feature>
<evidence type="ECO:0000313" key="3">
    <source>
        <dbReference type="Proteomes" id="UP001302126"/>
    </source>
</evidence>
<dbReference type="InterPro" id="IPR015943">
    <property type="entry name" value="WD40/YVTN_repeat-like_dom_sf"/>
</dbReference>
<dbReference type="InterPro" id="IPR001810">
    <property type="entry name" value="F-box_dom"/>
</dbReference>
<protein>
    <recommendedName>
        <fullName evidence="1">F-box domain-containing protein</fullName>
    </recommendedName>
</protein>
<gene>
    <name evidence="2" type="ORF">QBC35DRAFT_514129</name>
</gene>
<dbReference type="SMART" id="SM00256">
    <property type="entry name" value="FBOX"/>
    <property type="match status" value="1"/>
</dbReference>
<dbReference type="Gene3D" id="2.130.10.10">
    <property type="entry name" value="YVTN repeat-like/Quinoprotein amine dehydrogenase"/>
    <property type="match status" value="1"/>
</dbReference>
<sequence>MPSAMKQTGLTALPDEILLLVIANFESARDLFSLSLTSKTLYRLVSEDGWRLFVKNRFPSLSVPPPTSGPHTWNQLAESLTWQSRCWDRRALQFQALLPWRRQQHQRAHHRAESNLFHTVVDAHFDLTTQEELVVWGAGEDIVARYRQRNGDARLSNSSWHRVRGKELGFEAGHDDVKAIKVVQHQSGRAIVTGRHNGQLSLLSAEPSRFGEHITDFNLASQSLADGQQALEQNTVNSVDVLHKDTTSLIAAATKNTLSIFRLGEDDDPESDPSMTYDLREEVFSSSSSRLSRAKWMGSDDLIALALGGSRDPLRYLILTPTGWTHQTAAKNLDIMSRFDLKADGNLCPNSIEPVYRNGTGKTSLLLSAWRDGTCRLQDLRTSSPFDTVYQDNIDPWVDAEALMTYGGERFVAGGGDGLTIKIFDFRWTKGYYHTSGLSCLDRVPFPAPSQAFLKPPTSDLVGQKKCDHLTGQHCHWHKFSKDIYYRPNYKYFLTRSLSPHAQNASVWSFARGSDISPHFYVGISGGVIEANLEPCPNSYPPDHPTVDNNFGFQNWRARAADGSGYVSRVISPTLMEIGDGYAYKHNDRSIRLPRLWKCGGPQGWTGDQLQASKHHRLDVNYQLRGDLNM</sequence>
<dbReference type="Pfam" id="PF12937">
    <property type="entry name" value="F-box-like"/>
    <property type="match status" value="1"/>
</dbReference>
<comment type="caution">
    <text evidence="2">The sequence shown here is derived from an EMBL/GenBank/DDBJ whole genome shotgun (WGS) entry which is preliminary data.</text>
</comment>
<dbReference type="SUPFAM" id="SSF50978">
    <property type="entry name" value="WD40 repeat-like"/>
    <property type="match status" value="1"/>
</dbReference>
<dbReference type="Proteomes" id="UP001302126">
    <property type="component" value="Unassembled WGS sequence"/>
</dbReference>
<evidence type="ECO:0000313" key="2">
    <source>
        <dbReference type="EMBL" id="KAK4189394.1"/>
    </source>
</evidence>
<dbReference type="CDD" id="cd09917">
    <property type="entry name" value="F-box_SF"/>
    <property type="match status" value="1"/>
</dbReference>
<dbReference type="SUPFAM" id="SSF81383">
    <property type="entry name" value="F-box domain"/>
    <property type="match status" value="1"/>
</dbReference>
<organism evidence="2 3">
    <name type="scientific">Podospora australis</name>
    <dbReference type="NCBI Taxonomy" id="1536484"/>
    <lineage>
        <taxon>Eukaryota</taxon>
        <taxon>Fungi</taxon>
        <taxon>Dikarya</taxon>
        <taxon>Ascomycota</taxon>
        <taxon>Pezizomycotina</taxon>
        <taxon>Sordariomycetes</taxon>
        <taxon>Sordariomycetidae</taxon>
        <taxon>Sordariales</taxon>
        <taxon>Podosporaceae</taxon>
        <taxon>Podospora</taxon>
    </lineage>
</organism>
<dbReference type="InterPro" id="IPR036047">
    <property type="entry name" value="F-box-like_dom_sf"/>
</dbReference>
<evidence type="ECO:0000259" key="1">
    <source>
        <dbReference type="SMART" id="SM00256"/>
    </source>
</evidence>
<name>A0AAN6WW90_9PEZI</name>
<dbReference type="AlphaFoldDB" id="A0AAN6WW90"/>
<reference evidence="2" key="2">
    <citation type="submission" date="2023-05" db="EMBL/GenBank/DDBJ databases">
        <authorList>
            <consortium name="Lawrence Berkeley National Laboratory"/>
            <person name="Steindorff A."/>
            <person name="Hensen N."/>
            <person name="Bonometti L."/>
            <person name="Westerberg I."/>
            <person name="Brannstrom I.O."/>
            <person name="Guillou S."/>
            <person name="Cros-Aarteil S."/>
            <person name="Calhoun S."/>
            <person name="Haridas S."/>
            <person name="Kuo A."/>
            <person name="Mondo S."/>
            <person name="Pangilinan J."/>
            <person name="Riley R."/>
            <person name="Labutti K."/>
            <person name="Andreopoulos B."/>
            <person name="Lipzen A."/>
            <person name="Chen C."/>
            <person name="Yanf M."/>
            <person name="Daum C."/>
            <person name="Ng V."/>
            <person name="Clum A."/>
            <person name="Ohm R."/>
            <person name="Martin F."/>
            <person name="Silar P."/>
            <person name="Natvig D."/>
            <person name="Lalanne C."/>
            <person name="Gautier V."/>
            <person name="Ament-Velasquez S.L."/>
            <person name="Kruys A."/>
            <person name="Hutchinson M.I."/>
            <person name="Powell A.J."/>
            <person name="Barry K."/>
            <person name="Miller A.N."/>
            <person name="Grigoriev I.V."/>
            <person name="Debuchy R."/>
            <person name="Gladieux P."/>
            <person name="Thoren M.H."/>
            <person name="Johannesson H."/>
        </authorList>
    </citation>
    <scope>NUCLEOTIDE SEQUENCE</scope>
    <source>
        <strain evidence="2">PSN309</strain>
    </source>
</reference>
<proteinExistence type="predicted"/>
<reference evidence="2" key="1">
    <citation type="journal article" date="2023" name="Mol. Phylogenet. Evol.">
        <title>Genome-scale phylogeny and comparative genomics of the fungal order Sordariales.</title>
        <authorList>
            <person name="Hensen N."/>
            <person name="Bonometti L."/>
            <person name="Westerberg I."/>
            <person name="Brannstrom I.O."/>
            <person name="Guillou S."/>
            <person name="Cros-Aarteil S."/>
            <person name="Calhoun S."/>
            <person name="Haridas S."/>
            <person name="Kuo A."/>
            <person name="Mondo S."/>
            <person name="Pangilinan J."/>
            <person name="Riley R."/>
            <person name="LaButti K."/>
            <person name="Andreopoulos B."/>
            <person name="Lipzen A."/>
            <person name="Chen C."/>
            <person name="Yan M."/>
            <person name="Daum C."/>
            <person name="Ng V."/>
            <person name="Clum A."/>
            <person name="Steindorff A."/>
            <person name="Ohm R.A."/>
            <person name="Martin F."/>
            <person name="Silar P."/>
            <person name="Natvig D.O."/>
            <person name="Lalanne C."/>
            <person name="Gautier V."/>
            <person name="Ament-Velasquez S.L."/>
            <person name="Kruys A."/>
            <person name="Hutchinson M.I."/>
            <person name="Powell A.J."/>
            <person name="Barry K."/>
            <person name="Miller A.N."/>
            <person name="Grigoriev I.V."/>
            <person name="Debuchy R."/>
            <person name="Gladieux P."/>
            <person name="Hiltunen Thoren M."/>
            <person name="Johannesson H."/>
        </authorList>
    </citation>
    <scope>NUCLEOTIDE SEQUENCE</scope>
    <source>
        <strain evidence="2">PSN309</strain>
    </source>
</reference>